<comment type="caution">
    <text evidence="2">The sequence shown here is derived from an EMBL/GenBank/DDBJ whole genome shotgun (WGS) entry which is preliminary data.</text>
</comment>
<proteinExistence type="predicted"/>
<name>A0ABR1MGG1_9PEZI</name>
<dbReference type="Proteomes" id="UP001365128">
    <property type="component" value="Unassembled WGS sequence"/>
</dbReference>
<gene>
    <name evidence="2" type="ORF">IWX46DRAFT_619997</name>
</gene>
<reference evidence="2 3" key="1">
    <citation type="submission" date="2024-04" db="EMBL/GenBank/DDBJ databases">
        <title>Phyllosticta paracitricarpa is synonymous to the EU quarantine fungus P. citricarpa based on phylogenomic analyses.</title>
        <authorList>
            <consortium name="Lawrence Berkeley National Laboratory"/>
            <person name="Van Ingen-Buijs V.A."/>
            <person name="Van Westerhoven A.C."/>
            <person name="Haridas S."/>
            <person name="Skiadas P."/>
            <person name="Martin F."/>
            <person name="Groenewald J.Z."/>
            <person name="Crous P.W."/>
            <person name="Seidl M.F."/>
        </authorList>
    </citation>
    <scope>NUCLEOTIDE SEQUENCE [LARGE SCALE GENOMIC DNA]</scope>
    <source>
        <strain evidence="2 3">CBS 122670</strain>
    </source>
</reference>
<keyword evidence="3" id="KW-1185">Reference proteome</keyword>
<dbReference type="PANTHER" id="PTHR43283">
    <property type="entry name" value="BETA-LACTAMASE-RELATED"/>
    <property type="match status" value="1"/>
</dbReference>
<accession>A0ABR1MGG1</accession>
<dbReference type="EMBL" id="JBBPDW010000012">
    <property type="protein sequence ID" value="KAK7547739.1"/>
    <property type="molecule type" value="Genomic_DNA"/>
</dbReference>
<feature type="domain" description="Beta-lactamase-related" evidence="1">
    <location>
        <begin position="28"/>
        <end position="390"/>
    </location>
</feature>
<organism evidence="2 3">
    <name type="scientific">Phyllosticta citricarpa</name>
    <dbReference type="NCBI Taxonomy" id="55181"/>
    <lineage>
        <taxon>Eukaryota</taxon>
        <taxon>Fungi</taxon>
        <taxon>Dikarya</taxon>
        <taxon>Ascomycota</taxon>
        <taxon>Pezizomycotina</taxon>
        <taxon>Dothideomycetes</taxon>
        <taxon>Dothideomycetes incertae sedis</taxon>
        <taxon>Botryosphaeriales</taxon>
        <taxon>Phyllostictaceae</taxon>
        <taxon>Phyllosticta</taxon>
    </lineage>
</organism>
<dbReference type="InterPro" id="IPR001466">
    <property type="entry name" value="Beta-lactam-related"/>
</dbReference>
<protein>
    <submittedName>
        <fullName evidence="2">Beta-lactamase/transpeptidase-like protein</fullName>
    </submittedName>
</protein>
<dbReference type="Gene3D" id="3.40.710.10">
    <property type="entry name" value="DD-peptidase/beta-lactamase superfamily"/>
    <property type="match status" value="1"/>
</dbReference>
<dbReference type="Pfam" id="PF00144">
    <property type="entry name" value="Beta-lactamase"/>
    <property type="match status" value="1"/>
</dbReference>
<dbReference type="SUPFAM" id="SSF56601">
    <property type="entry name" value="beta-lactamase/transpeptidase-like"/>
    <property type="match status" value="1"/>
</dbReference>
<evidence type="ECO:0000313" key="2">
    <source>
        <dbReference type="EMBL" id="KAK7547739.1"/>
    </source>
</evidence>
<dbReference type="InterPro" id="IPR050789">
    <property type="entry name" value="Diverse_Enzym_Activities"/>
</dbReference>
<evidence type="ECO:0000313" key="3">
    <source>
        <dbReference type="Proteomes" id="UP001365128"/>
    </source>
</evidence>
<sequence>MTINAQSSEIIANALNGAIDKGTIAGKVFVAVDKSGELLSHHSAGKRGKDSNAPMDLDTVFWIASCTKLITGIACMQLVEQGKISLDDTKSLYAAVPELKEKKVLDNGKLVDKKREITLRMLLDHTAGFGYAFFDPRVRDYGYPAGIDEFSGDARDIMDIPLVNQPGEVWEYGTNVDWAGLAVERISGLSLNDYFHKHIFEPLELKNVSLFPTEEMEKNLAIMHQKYPDGSIVQQNHPMRRSLTARTPEERADIFNSGGAGCFAKPVEYCQILATLLNNGTSPKTGAQILSPSTVDLMFTNSIPSQPNFARRGLSDAMPLLTNPLPELYPMPDNPPQGWGLTFMLTNLDGTAKTWRGRCTGNWAGIANLYYWVDREKGIAGMLASQTLPFGDTEVLESSVACEKAVYEGSGRA</sequence>
<evidence type="ECO:0000259" key="1">
    <source>
        <dbReference type="Pfam" id="PF00144"/>
    </source>
</evidence>
<dbReference type="InterPro" id="IPR012338">
    <property type="entry name" value="Beta-lactam/transpept-like"/>
</dbReference>
<dbReference type="PANTHER" id="PTHR43283:SF3">
    <property type="entry name" value="BETA-LACTAMASE FAMILY PROTEIN (AFU_ORTHOLOGUE AFUA_5G07500)"/>
    <property type="match status" value="1"/>
</dbReference>